<dbReference type="InterPro" id="IPR003593">
    <property type="entry name" value="AAA+_ATPase"/>
</dbReference>
<dbReference type="Gene3D" id="3.40.50.300">
    <property type="entry name" value="P-loop containing nucleotide triphosphate hydrolases"/>
    <property type="match status" value="1"/>
</dbReference>
<dbReference type="SUPFAM" id="SSF52540">
    <property type="entry name" value="P-loop containing nucleoside triphosphate hydrolases"/>
    <property type="match status" value="1"/>
</dbReference>
<dbReference type="PROSITE" id="PS00211">
    <property type="entry name" value="ABC_TRANSPORTER_1"/>
    <property type="match status" value="1"/>
</dbReference>
<dbReference type="Pfam" id="PF00005">
    <property type="entry name" value="ABC_tran"/>
    <property type="match status" value="1"/>
</dbReference>
<evidence type="ECO:0000256" key="2">
    <source>
        <dbReference type="ARBA" id="ARBA00022741"/>
    </source>
</evidence>
<dbReference type="PANTHER" id="PTHR42781">
    <property type="entry name" value="SPERMIDINE/PUTRESCINE IMPORT ATP-BINDING PROTEIN POTA"/>
    <property type="match status" value="1"/>
</dbReference>
<gene>
    <name evidence="5" type="ORF">SY85_00280</name>
</gene>
<dbReference type="InterPro" id="IPR008995">
    <property type="entry name" value="Mo/tungstate-bd_C_term_dom"/>
</dbReference>
<evidence type="ECO:0000313" key="5">
    <source>
        <dbReference type="EMBL" id="ANE49170.1"/>
    </source>
</evidence>
<dbReference type="KEGG" id="fla:SY85_00280"/>
<evidence type="ECO:0000256" key="1">
    <source>
        <dbReference type="ARBA" id="ARBA00022448"/>
    </source>
</evidence>
<reference evidence="6" key="1">
    <citation type="submission" date="2015-01" db="EMBL/GenBank/DDBJ databases">
        <title>Flavisolibacter sp./LCS9/ whole genome sequencing.</title>
        <authorList>
            <person name="Kim M.K."/>
            <person name="Srinivasan S."/>
            <person name="Lee J.-J."/>
        </authorList>
    </citation>
    <scope>NUCLEOTIDE SEQUENCE [LARGE SCALE GENOMIC DNA]</scope>
    <source>
        <strain evidence="6">LCS9</strain>
    </source>
</reference>
<keyword evidence="2" id="KW-0547">Nucleotide-binding</keyword>
<dbReference type="Proteomes" id="UP000077177">
    <property type="component" value="Chromosome"/>
</dbReference>
<sequence length="323" mass="36128">MSLLRVSRISKSAESRFLMNDISFTQKVGQKIAIAGETGSGKSTLLKAIAGLAQPDTGEILFEEQRVLGPDERLIPGHKYIAYLSQQFELPRFYTVENILNYENRLSPEEADSIYEVCQITHLLSRDTEQLSGGERQRIGLARALIKSPKLLLLDEPFSNMDMIHKAVLKEVIQDVHDRLNVTCILVSHDPLDTISWADTLLVMQEGRIIQEGSPQQIYKQPISEYAGALLGNYNIIHPSELFASLPGIALKGKSLFIRPESFKVVEKGAMKGVVSAVRFFGSYYEIDVRLEQIMITVRAIACAVGKDDPISLSLSQEDVWYI</sequence>
<proteinExistence type="predicted"/>
<evidence type="ECO:0000256" key="3">
    <source>
        <dbReference type="ARBA" id="ARBA00022840"/>
    </source>
</evidence>
<dbReference type="PANTHER" id="PTHR42781:SF4">
    <property type="entry name" value="SPERMIDINE_PUTRESCINE IMPORT ATP-BINDING PROTEIN POTA"/>
    <property type="match status" value="1"/>
</dbReference>
<feature type="domain" description="ABC transporter" evidence="4">
    <location>
        <begin position="4"/>
        <end position="231"/>
    </location>
</feature>
<keyword evidence="6" id="KW-1185">Reference proteome</keyword>
<dbReference type="STRING" id="1492898.SY85_00280"/>
<organism evidence="5 6">
    <name type="scientific">Flavisolibacter tropicus</name>
    <dbReference type="NCBI Taxonomy" id="1492898"/>
    <lineage>
        <taxon>Bacteria</taxon>
        <taxon>Pseudomonadati</taxon>
        <taxon>Bacteroidota</taxon>
        <taxon>Chitinophagia</taxon>
        <taxon>Chitinophagales</taxon>
        <taxon>Chitinophagaceae</taxon>
        <taxon>Flavisolibacter</taxon>
    </lineage>
</organism>
<accession>A0A172TQ73</accession>
<dbReference type="SUPFAM" id="SSF50331">
    <property type="entry name" value="MOP-like"/>
    <property type="match status" value="1"/>
</dbReference>
<dbReference type="InterPro" id="IPR050093">
    <property type="entry name" value="ABC_SmlMolc_Importer"/>
</dbReference>
<dbReference type="OrthoDB" id="9802264at2"/>
<dbReference type="InterPro" id="IPR027417">
    <property type="entry name" value="P-loop_NTPase"/>
</dbReference>
<dbReference type="EMBL" id="CP011390">
    <property type="protein sequence ID" value="ANE49170.1"/>
    <property type="molecule type" value="Genomic_DNA"/>
</dbReference>
<dbReference type="InterPro" id="IPR017871">
    <property type="entry name" value="ABC_transporter-like_CS"/>
</dbReference>
<dbReference type="AlphaFoldDB" id="A0A172TQ73"/>
<dbReference type="GO" id="GO:0005524">
    <property type="term" value="F:ATP binding"/>
    <property type="evidence" value="ECO:0007669"/>
    <property type="project" value="UniProtKB-KW"/>
</dbReference>
<protein>
    <submittedName>
        <fullName evidence="5">ABC transporter</fullName>
    </submittedName>
</protein>
<dbReference type="SMART" id="SM00382">
    <property type="entry name" value="AAA"/>
    <property type="match status" value="1"/>
</dbReference>
<name>A0A172TQ73_9BACT</name>
<dbReference type="GO" id="GO:0016887">
    <property type="term" value="F:ATP hydrolysis activity"/>
    <property type="evidence" value="ECO:0007669"/>
    <property type="project" value="InterPro"/>
</dbReference>
<dbReference type="PROSITE" id="PS50893">
    <property type="entry name" value="ABC_TRANSPORTER_2"/>
    <property type="match status" value="1"/>
</dbReference>
<keyword evidence="1" id="KW-0813">Transport</keyword>
<dbReference type="InterPro" id="IPR003439">
    <property type="entry name" value="ABC_transporter-like_ATP-bd"/>
</dbReference>
<evidence type="ECO:0000313" key="6">
    <source>
        <dbReference type="Proteomes" id="UP000077177"/>
    </source>
</evidence>
<evidence type="ECO:0000259" key="4">
    <source>
        <dbReference type="PROSITE" id="PS50893"/>
    </source>
</evidence>
<reference evidence="5 6" key="2">
    <citation type="journal article" date="2016" name="Int. J. Syst. Evol. Microbiol.">
        <title>Flavisolibacter tropicus sp. nov., isolated from tropical soil.</title>
        <authorList>
            <person name="Lee J.J."/>
            <person name="Kang M.S."/>
            <person name="Kim G.S."/>
            <person name="Lee C.S."/>
            <person name="Lim S."/>
            <person name="Lee J."/>
            <person name="Roh S.H."/>
            <person name="Kang H."/>
            <person name="Ha J.M."/>
            <person name="Bae S."/>
            <person name="Jung H.Y."/>
            <person name="Kim M.K."/>
        </authorList>
    </citation>
    <scope>NUCLEOTIDE SEQUENCE [LARGE SCALE GENOMIC DNA]</scope>
    <source>
        <strain evidence="5 6">LCS9</strain>
    </source>
</reference>
<keyword evidence="3" id="KW-0067">ATP-binding</keyword>